<reference evidence="4 5" key="1">
    <citation type="submission" date="2015-03" db="EMBL/GenBank/DDBJ databases">
        <title>RNA-seq based gene annotation and comparative genomics of four Zymoseptoria species reveal species-specific pathogenicity related genes and transposable element activity.</title>
        <authorList>
            <person name="Grandaubert J."/>
            <person name="Bhattacharyya A."/>
            <person name="Stukenbrock E.H."/>
        </authorList>
    </citation>
    <scope>NUCLEOTIDE SEQUENCE [LARGE SCALE GENOMIC DNA]</scope>
    <source>
        <strain evidence="4 5">Zb18110</strain>
    </source>
</reference>
<proteinExistence type="inferred from homology"/>
<dbReference type="PROSITE" id="PS00061">
    <property type="entry name" value="ADH_SHORT"/>
    <property type="match status" value="1"/>
</dbReference>
<gene>
    <name evidence="4" type="ORF">TI39_contig4205g00025</name>
</gene>
<dbReference type="AlphaFoldDB" id="A0A0F4GDH8"/>
<dbReference type="Pfam" id="PF00106">
    <property type="entry name" value="adh_short"/>
    <property type="match status" value="2"/>
</dbReference>
<dbReference type="SUPFAM" id="SSF51735">
    <property type="entry name" value="NAD(P)-binding Rossmann-fold domains"/>
    <property type="match status" value="1"/>
</dbReference>
<dbReference type="InterPro" id="IPR020904">
    <property type="entry name" value="Sc_DH/Rdtase_CS"/>
</dbReference>
<dbReference type="GO" id="GO:0005737">
    <property type="term" value="C:cytoplasm"/>
    <property type="evidence" value="ECO:0007669"/>
    <property type="project" value="TreeGrafter"/>
</dbReference>
<dbReference type="PRINTS" id="PR00081">
    <property type="entry name" value="GDHRDH"/>
</dbReference>
<keyword evidence="2" id="KW-0521">NADP</keyword>
<dbReference type="GO" id="GO:0016616">
    <property type="term" value="F:oxidoreductase activity, acting on the CH-OH group of donors, NAD or NADP as acceptor"/>
    <property type="evidence" value="ECO:0007669"/>
    <property type="project" value="TreeGrafter"/>
</dbReference>
<dbReference type="Proteomes" id="UP000033647">
    <property type="component" value="Unassembled WGS sequence"/>
</dbReference>
<name>A0A0F4GDH8_9PEZI</name>
<dbReference type="STRING" id="1047168.A0A0F4GDH8"/>
<protein>
    <submittedName>
        <fullName evidence="4">Short chain dehydrogenase/reductase like protein</fullName>
    </submittedName>
</protein>
<keyword evidence="3" id="KW-0560">Oxidoreductase</keyword>
<sequence>MANKTAFVTGGASGIGRAVAEMLANRGVRVAIVDLNLSAAQTVAESLPGGQAIAVSADVANWDSQLSAFKQVLAEVGGRVDYVFGIAGIGERTWIPNNPAGTEFAKPDLAALEVDLNGALYTAALAIQQMRRQEPSSDGFRGKIALAASICGFYCVPSQYLNFKMPSSLKLTAPALPIYTAAKHGVVGFVRSFGHHLPVEQISLNAICPGVVKTSISTAAFYDMMEERKLLVPIADVVAAFEQCLDSDISGETIEIEPRSGVIVRAGLEPLNQDAAETLAVLKLRGAPLHAPAAQF</sequence>
<evidence type="ECO:0000256" key="3">
    <source>
        <dbReference type="ARBA" id="ARBA00023002"/>
    </source>
</evidence>
<dbReference type="PANTHER" id="PTHR44229">
    <property type="entry name" value="15-HYDROXYPROSTAGLANDIN DEHYDROGENASE [NAD(+)]"/>
    <property type="match status" value="1"/>
</dbReference>
<dbReference type="InterPro" id="IPR002347">
    <property type="entry name" value="SDR_fam"/>
</dbReference>
<accession>A0A0F4GDH8</accession>
<evidence type="ECO:0000313" key="5">
    <source>
        <dbReference type="Proteomes" id="UP000033647"/>
    </source>
</evidence>
<dbReference type="Gene3D" id="3.40.50.720">
    <property type="entry name" value="NAD(P)-binding Rossmann-like Domain"/>
    <property type="match status" value="1"/>
</dbReference>
<comment type="similarity">
    <text evidence="1">Belongs to the short-chain dehydrogenases/reductases (SDR) family.</text>
</comment>
<dbReference type="EMBL" id="LAFY01004164">
    <property type="protein sequence ID" value="KJX94250.1"/>
    <property type="molecule type" value="Genomic_DNA"/>
</dbReference>
<evidence type="ECO:0000256" key="2">
    <source>
        <dbReference type="ARBA" id="ARBA00022857"/>
    </source>
</evidence>
<comment type="caution">
    <text evidence="4">The sequence shown here is derived from an EMBL/GenBank/DDBJ whole genome shotgun (WGS) entry which is preliminary data.</text>
</comment>
<keyword evidence="5" id="KW-1185">Reference proteome</keyword>
<evidence type="ECO:0000313" key="4">
    <source>
        <dbReference type="EMBL" id="KJX94250.1"/>
    </source>
</evidence>
<evidence type="ECO:0000256" key="1">
    <source>
        <dbReference type="ARBA" id="ARBA00006484"/>
    </source>
</evidence>
<dbReference type="InterPro" id="IPR036291">
    <property type="entry name" value="NAD(P)-bd_dom_sf"/>
</dbReference>
<dbReference type="PANTHER" id="PTHR44229:SF4">
    <property type="entry name" value="15-HYDROXYPROSTAGLANDIN DEHYDROGENASE [NAD(+)]"/>
    <property type="match status" value="1"/>
</dbReference>
<dbReference type="OrthoDB" id="37659at2759"/>
<organism evidence="4 5">
    <name type="scientific">Zymoseptoria brevis</name>
    <dbReference type="NCBI Taxonomy" id="1047168"/>
    <lineage>
        <taxon>Eukaryota</taxon>
        <taxon>Fungi</taxon>
        <taxon>Dikarya</taxon>
        <taxon>Ascomycota</taxon>
        <taxon>Pezizomycotina</taxon>
        <taxon>Dothideomycetes</taxon>
        <taxon>Dothideomycetidae</taxon>
        <taxon>Mycosphaerellales</taxon>
        <taxon>Mycosphaerellaceae</taxon>
        <taxon>Zymoseptoria</taxon>
    </lineage>
</organism>